<feature type="domain" description="ABC transporter" evidence="7">
    <location>
        <begin position="22"/>
        <end position="254"/>
    </location>
</feature>
<comment type="similarity">
    <text evidence="1">Belongs to the ABC transporter superfamily.</text>
</comment>
<dbReference type="Pfam" id="PF00005">
    <property type="entry name" value="ABC_tran"/>
    <property type="match status" value="1"/>
</dbReference>
<dbReference type="GO" id="GO:0005524">
    <property type="term" value="F:ATP binding"/>
    <property type="evidence" value="ECO:0007669"/>
    <property type="project" value="UniProtKB-KW"/>
</dbReference>
<dbReference type="PROSITE" id="PS00211">
    <property type="entry name" value="ABC_TRANSPORTER_1"/>
    <property type="match status" value="1"/>
</dbReference>
<dbReference type="CDD" id="cd03235">
    <property type="entry name" value="ABC_Metallic_Cations"/>
    <property type="match status" value="1"/>
</dbReference>
<dbReference type="PROSITE" id="PS50893">
    <property type="entry name" value="ABC_TRANSPORTER_2"/>
    <property type="match status" value="1"/>
</dbReference>
<evidence type="ECO:0000256" key="1">
    <source>
        <dbReference type="ARBA" id="ARBA00005417"/>
    </source>
</evidence>
<reference evidence="8 9" key="1">
    <citation type="submission" date="2019-10" db="EMBL/GenBank/DDBJ databases">
        <title>Epibacterium sp. nov., isolated from seawater.</title>
        <authorList>
            <person name="Zhang X."/>
            <person name="Li N."/>
        </authorList>
    </citation>
    <scope>NUCLEOTIDE SEQUENCE [LARGE SCALE GENOMIC DNA]</scope>
    <source>
        <strain evidence="8 9">SM1969</strain>
    </source>
</reference>
<dbReference type="Proteomes" id="UP000436694">
    <property type="component" value="Unassembled WGS sequence"/>
</dbReference>
<dbReference type="EMBL" id="WIXK01000002">
    <property type="protein sequence ID" value="MQY41735.1"/>
    <property type="molecule type" value="Genomic_DNA"/>
</dbReference>
<evidence type="ECO:0000256" key="6">
    <source>
        <dbReference type="ARBA" id="ARBA00023065"/>
    </source>
</evidence>
<dbReference type="GO" id="GO:0006829">
    <property type="term" value="P:zinc ion transport"/>
    <property type="evidence" value="ECO:0007669"/>
    <property type="project" value="UniProtKB-KW"/>
</dbReference>
<dbReference type="SMART" id="SM00382">
    <property type="entry name" value="AAA"/>
    <property type="match status" value="1"/>
</dbReference>
<keyword evidence="9" id="KW-1185">Reference proteome</keyword>
<keyword evidence="2" id="KW-0813">Transport</keyword>
<organism evidence="8 9">
    <name type="scientific">Tritonibacter aquimaris</name>
    <dbReference type="NCBI Taxonomy" id="2663379"/>
    <lineage>
        <taxon>Bacteria</taxon>
        <taxon>Pseudomonadati</taxon>
        <taxon>Pseudomonadota</taxon>
        <taxon>Alphaproteobacteria</taxon>
        <taxon>Rhodobacterales</taxon>
        <taxon>Paracoccaceae</taxon>
        <taxon>Tritonibacter</taxon>
    </lineage>
</organism>
<dbReference type="PANTHER" id="PTHR42734:SF5">
    <property type="entry name" value="IRON TRANSPORT SYSTEM ATP-BINDING PROTEIN HI_0361-RELATED"/>
    <property type="match status" value="1"/>
</dbReference>
<evidence type="ECO:0000256" key="3">
    <source>
        <dbReference type="ARBA" id="ARBA00022741"/>
    </source>
</evidence>
<keyword evidence="5" id="KW-0862">Zinc</keyword>
<dbReference type="GO" id="GO:0016887">
    <property type="term" value="F:ATP hydrolysis activity"/>
    <property type="evidence" value="ECO:0007669"/>
    <property type="project" value="InterPro"/>
</dbReference>
<accession>A0A844AKC1</accession>
<dbReference type="PANTHER" id="PTHR42734">
    <property type="entry name" value="METAL TRANSPORT SYSTEM ATP-BINDING PROTEIN TM_0124-RELATED"/>
    <property type="match status" value="1"/>
</dbReference>
<dbReference type="InterPro" id="IPR003439">
    <property type="entry name" value="ABC_transporter-like_ATP-bd"/>
</dbReference>
<comment type="caution">
    <text evidence="8">The sequence shown here is derived from an EMBL/GenBank/DDBJ whole genome shotgun (WGS) entry which is preliminary data.</text>
</comment>
<dbReference type="InterPro" id="IPR003593">
    <property type="entry name" value="AAA+_ATPase"/>
</dbReference>
<dbReference type="Gene3D" id="3.40.50.300">
    <property type="entry name" value="P-loop containing nucleotide triphosphate hydrolases"/>
    <property type="match status" value="1"/>
</dbReference>
<evidence type="ECO:0000259" key="7">
    <source>
        <dbReference type="PROSITE" id="PS50893"/>
    </source>
</evidence>
<keyword evidence="5" id="KW-0864">Zinc transport</keyword>
<dbReference type="SUPFAM" id="SSF52540">
    <property type="entry name" value="P-loop containing nucleoside triphosphate hydrolases"/>
    <property type="match status" value="1"/>
</dbReference>
<name>A0A844AKC1_9RHOB</name>
<dbReference type="RefSeq" id="WP_153545255.1">
    <property type="nucleotide sequence ID" value="NZ_WIXK01000002.1"/>
</dbReference>
<protein>
    <submittedName>
        <fullName evidence="8">ATP-binding cassette domain-containing protein</fullName>
    </submittedName>
</protein>
<dbReference type="InterPro" id="IPR027417">
    <property type="entry name" value="P-loop_NTPase"/>
</dbReference>
<keyword evidence="6" id="KW-0406">Ion transport</keyword>
<evidence type="ECO:0000256" key="4">
    <source>
        <dbReference type="ARBA" id="ARBA00022840"/>
    </source>
</evidence>
<dbReference type="AlphaFoldDB" id="A0A844AKC1"/>
<evidence type="ECO:0000256" key="2">
    <source>
        <dbReference type="ARBA" id="ARBA00022448"/>
    </source>
</evidence>
<sequence>MLDLISDNSTTFSEKSLANCPLSIRGLTVTYGQKPAVFSVDMTVNAAEMTAIIGPNGAGKSTMLKAALGVIPSVSGRVHVYGKPLSEQRARVAYVPQRASVDWDFPTRVIDVVLMGLYRQVGLLGRIRGQHRKQALECLERVGMSDFAERQIGQLSGGQQQRVFLARALAQAADLYLLDEPFAGVDAATEKAIISVLKSLRAEGKTVVVVHHDLATVAEYFDNVFMINTRKVAEGSVETTFNTTTLQAAYGGRLAATQVEQLNQISG</sequence>
<proteinExistence type="inferred from homology"/>
<dbReference type="InterPro" id="IPR050153">
    <property type="entry name" value="Metal_Ion_Import_ABC"/>
</dbReference>
<gene>
    <name evidence="8" type="ORF">GG681_03725</name>
</gene>
<keyword evidence="4 8" id="KW-0067">ATP-binding</keyword>
<keyword evidence="3" id="KW-0547">Nucleotide-binding</keyword>
<dbReference type="InterPro" id="IPR017871">
    <property type="entry name" value="ABC_transporter-like_CS"/>
</dbReference>
<dbReference type="FunFam" id="3.40.50.300:FF:000134">
    <property type="entry name" value="Iron-enterobactin ABC transporter ATP-binding protein"/>
    <property type="match status" value="1"/>
</dbReference>
<evidence type="ECO:0000313" key="8">
    <source>
        <dbReference type="EMBL" id="MQY41735.1"/>
    </source>
</evidence>
<evidence type="ECO:0000313" key="9">
    <source>
        <dbReference type="Proteomes" id="UP000436694"/>
    </source>
</evidence>
<evidence type="ECO:0000256" key="5">
    <source>
        <dbReference type="ARBA" id="ARBA00022906"/>
    </source>
</evidence>